<reference evidence="6" key="1">
    <citation type="submission" date="2019-06" db="EMBL/GenBank/DDBJ databases">
        <authorList>
            <consortium name="Wellcome Sanger Institute Data Sharing"/>
        </authorList>
    </citation>
    <scope>NUCLEOTIDE SEQUENCE [LARGE SCALE GENOMIC DNA]</scope>
</reference>
<reference evidence="6" key="3">
    <citation type="submission" date="2025-09" db="UniProtKB">
        <authorList>
            <consortium name="Ensembl"/>
        </authorList>
    </citation>
    <scope>IDENTIFICATION</scope>
</reference>
<evidence type="ECO:0000313" key="6">
    <source>
        <dbReference type="Ensembl" id="ENSSFAP00005044601.1"/>
    </source>
</evidence>
<evidence type="ECO:0000256" key="4">
    <source>
        <dbReference type="SAM" id="MobiDB-lite"/>
    </source>
</evidence>
<keyword evidence="7" id="KW-1185">Reference proteome</keyword>
<protein>
    <submittedName>
        <fullName evidence="6">Zgc:56699</fullName>
    </submittedName>
</protein>
<gene>
    <name evidence="6" type="primary">zgc:56699</name>
</gene>
<accession>A0A672IRU8</accession>
<evidence type="ECO:0000256" key="3">
    <source>
        <dbReference type="ARBA" id="ARBA00022833"/>
    </source>
</evidence>
<evidence type="ECO:0000256" key="1">
    <source>
        <dbReference type="ARBA" id="ARBA00022723"/>
    </source>
</evidence>
<evidence type="ECO:0000256" key="2">
    <source>
        <dbReference type="ARBA" id="ARBA00022771"/>
    </source>
</evidence>
<dbReference type="InParanoid" id="A0A672IRU8"/>
<dbReference type="Ensembl" id="ENSSFAT00005046170.1">
    <property type="protein sequence ID" value="ENSSFAP00005044601.1"/>
    <property type="gene ID" value="ENSSFAG00005021928.1"/>
</dbReference>
<keyword evidence="2" id="KW-0863">Zinc-finger</keyword>
<dbReference type="InterPro" id="IPR036236">
    <property type="entry name" value="Znf_C2H2_sf"/>
</dbReference>
<evidence type="ECO:0000313" key="7">
    <source>
        <dbReference type="Proteomes" id="UP000472267"/>
    </source>
</evidence>
<dbReference type="PANTHER" id="PTHR21402:SF5">
    <property type="entry name" value="GAMETOCYTE SPECIFIC FACTOR 1"/>
    <property type="match status" value="1"/>
</dbReference>
<organism evidence="6 7">
    <name type="scientific">Salarias fasciatus</name>
    <name type="common">Jewelled blenny</name>
    <name type="synonym">Blennius fasciatus</name>
    <dbReference type="NCBI Taxonomy" id="181472"/>
    <lineage>
        <taxon>Eukaryota</taxon>
        <taxon>Metazoa</taxon>
        <taxon>Chordata</taxon>
        <taxon>Craniata</taxon>
        <taxon>Vertebrata</taxon>
        <taxon>Euteleostomi</taxon>
        <taxon>Actinopterygii</taxon>
        <taxon>Neopterygii</taxon>
        <taxon>Teleostei</taxon>
        <taxon>Neoteleostei</taxon>
        <taxon>Acanthomorphata</taxon>
        <taxon>Ovalentaria</taxon>
        <taxon>Blenniimorphae</taxon>
        <taxon>Blenniiformes</taxon>
        <taxon>Blennioidei</taxon>
        <taxon>Blenniidae</taxon>
        <taxon>Salariinae</taxon>
        <taxon>Salarias</taxon>
    </lineage>
</organism>
<dbReference type="InterPro" id="IPR051591">
    <property type="entry name" value="UPF0224_FAM112_RNA_Proc"/>
</dbReference>
<feature type="region of interest" description="Disordered" evidence="4">
    <location>
        <begin position="15"/>
        <end position="35"/>
    </location>
</feature>
<feature type="compositionally biased region" description="Basic and acidic residues" evidence="4">
    <location>
        <begin position="21"/>
        <end position="33"/>
    </location>
</feature>
<proteinExistence type="predicted"/>
<name>A0A672IRU8_SALFA</name>
<reference evidence="6" key="2">
    <citation type="submission" date="2025-08" db="UniProtKB">
        <authorList>
            <consortium name="Ensembl"/>
        </authorList>
    </citation>
    <scope>IDENTIFICATION</scope>
</reference>
<keyword evidence="1" id="KW-0479">Metal-binding</keyword>
<dbReference type="PROSITE" id="PS51800">
    <property type="entry name" value="ZF_CHHC_U11_48K"/>
    <property type="match status" value="2"/>
</dbReference>
<keyword evidence="3" id="KW-0862">Zinc</keyword>
<feature type="domain" description="CHHC U11-48K-type" evidence="5">
    <location>
        <begin position="38"/>
        <end position="65"/>
    </location>
</feature>
<dbReference type="AlphaFoldDB" id="A0A672IRU8"/>
<dbReference type="Proteomes" id="UP000472267">
    <property type="component" value="Chromosome 20"/>
</dbReference>
<sequence length="169" mass="19498">NMENFRFGFTASSSRALPQRIPEKEKEDERGNYDPEQLLQCPYDKNHQIRACRLPYHLLKCKKNHPELASKLKACPYNALHLVPKHELTRHTETCESRIPVNPEEAAGENESCPWHVPVSTWVNPNTTEDWEAGMIGSVVVPQFERDLTNRLGRSSRPPNTFPWPDLKL</sequence>
<dbReference type="Pfam" id="PF05253">
    <property type="entry name" value="zf-U11-48K"/>
    <property type="match status" value="2"/>
</dbReference>
<dbReference type="SUPFAM" id="SSF57667">
    <property type="entry name" value="beta-beta-alpha zinc fingers"/>
    <property type="match status" value="1"/>
</dbReference>
<feature type="region of interest" description="Disordered" evidence="4">
    <location>
        <begin position="150"/>
        <end position="169"/>
    </location>
</feature>
<dbReference type="PANTHER" id="PTHR21402">
    <property type="entry name" value="GAMETOCYTE SPECIFIC FACTOR 1-RELATED"/>
    <property type="match status" value="1"/>
</dbReference>
<dbReference type="GO" id="GO:0008270">
    <property type="term" value="F:zinc ion binding"/>
    <property type="evidence" value="ECO:0007669"/>
    <property type="project" value="UniProtKB-KW"/>
</dbReference>
<feature type="domain" description="CHHC U11-48K-type" evidence="5">
    <location>
        <begin position="72"/>
        <end position="99"/>
    </location>
</feature>
<dbReference type="InterPro" id="IPR022776">
    <property type="entry name" value="TRM13/UPF0224_CHHC_Znf_dom"/>
</dbReference>
<evidence type="ECO:0000259" key="5">
    <source>
        <dbReference type="PROSITE" id="PS51800"/>
    </source>
</evidence>